<dbReference type="Pfam" id="PF00466">
    <property type="entry name" value="Ribosomal_L10"/>
    <property type="match status" value="1"/>
</dbReference>
<dbReference type="CDD" id="cd05797">
    <property type="entry name" value="Ribosomal_L10"/>
    <property type="match status" value="1"/>
</dbReference>
<comment type="subunit">
    <text evidence="5">Part of the ribosomal stalk of the 50S ribosomal subunit. The N-terminus interacts with L11 and the large rRNA to form the base of the stalk. The C-terminus forms an elongated spine to which L12 dimers bind in a sequential fashion forming a multimeric L10(L12)X complex.</text>
</comment>
<dbReference type="Gene3D" id="3.30.70.1730">
    <property type="match status" value="1"/>
</dbReference>
<evidence type="ECO:0000256" key="4">
    <source>
        <dbReference type="ARBA" id="ARBA00035202"/>
    </source>
</evidence>
<accession>A0A1G1X2R1</accession>
<evidence type="ECO:0000256" key="2">
    <source>
        <dbReference type="ARBA" id="ARBA00022980"/>
    </source>
</evidence>
<dbReference type="Proteomes" id="UP000177528">
    <property type="component" value="Unassembled WGS sequence"/>
</dbReference>
<protein>
    <recommendedName>
        <fullName evidence="4 5">Large ribosomal subunit protein uL10</fullName>
    </recommendedName>
</protein>
<dbReference type="GO" id="GO:1990904">
    <property type="term" value="C:ribonucleoprotein complex"/>
    <property type="evidence" value="ECO:0007669"/>
    <property type="project" value="UniProtKB-KW"/>
</dbReference>
<comment type="function">
    <text evidence="5">Forms part of the ribosomal stalk, playing a central role in the interaction of the ribosome with GTP-bound translation factors.</text>
</comment>
<evidence type="ECO:0000256" key="3">
    <source>
        <dbReference type="ARBA" id="ARBA00023274"/>
    </source>
</evidence>
<keyword evidence="2 5" id="KW-0689">Ribosomal protein</keyword>
<reference evidence="6 7" key="1">
    <citation type="journal article" date="2016" name="Nat. Commun.">
        <title>Thousands of microbial genomes shed light on interconnected biogeochemical processes in an aquifer system.</title>
        <authorList>
            <person name="Anantharaman K."/>
            <person name="Brown C.T."/>
            <person name="Hug L.A."/>
            <person name="Sharon I."/>
            <person name="Castelle C.J."/>
            <person name="Probst A.J."/>
            <person name="Thomas B.C."/>
            <person name="Singh A."/>
            <person name="Wilkins M.J."/>
            <person name="Karaoz U."/>
            <person name="Brodie E.L."/>
            <person name="Williams K.H."/>
            <person name="Hubbard S.S."/>
            <person name="Banfield J.F."/>
        </authorList>
    </citation>
    <scope>NUCLEOTIDE SEQUENCE [LARGE SCALE GENOMIC DNA]</scope>
</reference>
<evidence type="ECO:0000313" key="7">
    <source>
        <dbReference type="Proteomes" id="UP000177528"/>
    </source>
</evidence>
<dbReference type="Gene3D" id="6.10.250.290">
    <property type="match status" value="1"/>
</dbReference>
<dbReference type="PANTHER" id="PTHR11560">
    <property type="entry name" value="39S RIBOSOMAL PROTEIN L10, MITOCHONDRIAL"/>
    <property type="match status" value="1"/>
</dbReference>
<dbReference type="SUPFAM" id="SSF160369">
    <property type="entry name" value="Ribosomal protein L10-like"/>
    <property type="match status" value="1"/>
</dbReference>
<evidence type="ECO:0000256" key="5">
    <source>
        <dbReference type="HAMAP-Rule" id="MF_00362"/>
    </source>
</evidence>
<dbReference type="HAMAP" id="MF_00362">
    <property type="entry name" value="Ribosomal_uL10"/>
    <property type="match status" value="1"/>
</dbReference>
<dbReference type="InterPro" id="IPR022973">
    <property type="entry name" value="Ribosomal_uL10_bac"/>
</dbReference>
<evidence type="ECO:0000313" key="6">
    <source>
        <dbReference type="EMBL" id="OGY34299.1"/>
    </source>
</evidence>
<dbReference type="NCBIfam" id="NF000955">
    <property type="entry name" value="PRK00099.1-1"/>
    <property type="match status" value="1"/>
</dbReference>
<dbReference type="AlphaFoldDB" id="A0A1G1X2R1"/>
<dbReference type="InterPro" id="IPR047865">
    <property type="entry name" value="Ribosomal_uL10_bac_type"/>
</dbReference>
<comment type="caution">
    <text evidence="6">The sequence shown here is derived from an EMBL/GenBank/DDBJ whole genome shotgun (WGS) entry which is preliminary data.</text>
</comment>
<proteinExistence type="inferred from homology"/>
<dbReference type="InterPro" id="IPR001790">
    <property type="entry name" value="Ribosomal_uL10"/>
</dbReference>
<sequence length="174" mass="18485">MPLTRQQKETRVSEVGSDLTAASGVVFLAYDALTIADGNELRDKLFTAGCSMRVVPKRLLKIALKGASLEFDPMTHEGQMAIIYGSDAVSPAKILADFAKGKENLRLVAGVLEGKEIAAADVMALAKLPSREQLLGQLVSVMAGPMRGFAQVLSGVPRATVFVLQAIADQKEGK</sequence>
<dbReference type="EMBL" id="MHHR01000016">
    <property type="protein sequence ID" value="OGY34299.1"/>
    <property type="molecule type" value="Genomic_DNA"/>
</dbReference>
<gene>
    <name evidence="5" type="primary">rplJ</name>
    <name evidence="6" type="ORF">A3D99_04500</name>
</gene>
<keyword evidence="5" id="KW-0699">rRNA-binding</keyword>
<organism evidence="6 7">
    <name type="scientific">Candidatus Andersenbacteria bacterium RIFCSPHIGHO2_12_FULL_45_11</name>
    <dbReference type="NCBI Taxonomy" id="1797281"/>
    <lineage>
        <taxon>Bacteria</taxon>
        <taxon>Candidatus Anderseniibacteriota</taxon>
    </lineage>
</organism>
<dbReference type="GO" id="GO:0070180">
    <property type="term" value="F:large ribosomal subunit rRNA binding"/>
    <property type="evidence" value="ECO:0007669"/>
    <property type="project" value="UniProtKB-UniRule"/>
</dbReference>
<name>A0A1G1X2R1_9BACT</name>
<dbReference type="InterPro" id="IPR043141">
    <property type="entry name" value="Ribosomal_uL10-like_sf"/>
</dbReference>
<dbReference type="GO" id="GO:0006412">
    <property type="term" value="P:translation"/>
    <property type="evidence" value="ECO:0007669"/>
    <property type="project" value="UniProtKB-UniRule"/>
</dbReference>
<evidence type="ECO:0000256" key="1">
    <source>
        <dbReference type="ARBA" id="ARBA00008889"/>
    </source>
</evidence>
<comment type="similarity">
    <text evidence="1 5">Belongs to the universal ribosomal protein uL10 family.</text>
</comment>
<keyword evidence="3 5" id="KW-0687">Ribonucleoprotein</keyword>
<keyword evidence="5" id="KW-0694">RNA-binding</keyword>
<dbReference type="GO" id="GO:0005840">
    <property type="term" value="C:ribosome"/>
    <property type="evidence" value="ECO:0007669"/>
    <property type="project" value="UniProtKB-KW"/>
</dbReference>